<comment type="function">
    <text evidence="10">Cell wall formation. Catalyzes the transfer of a GlcNAc subunit on undecaprenyl-pyrophosphoryl-MurNAc-pentapeptide (lipid intermediate I) to form undecaprenyl-pyrophosphoryl-MurNAc-(pentapeptide)GlcNAc (lipid intermediate II).</text>
</comment>
<comment type="caution">
    <text evidence="13">The sequence shown here is derived from an EMBL/GenBank/DDBJ whole genome shotgun (WGS) entry which is preliminary data.</text>
</comment>
<dbReference type="GO" id="GO:0005975">
    <property type="term" value="P:carbohydrate metabolic process"/>
    <property type="evidence" value="ECO:0007669"/>
    <property type="project" value="InterPro"/>
</dbReference>
<evidence type="ECO:0000256" key="2">
    <source>
        <dbReference type="ARBA" id="ARBA00022618"/>
    </source>
</evidence>
<keyword evidence="6 10" id="KW-0573">Peptidoglycan synthesis</keyword>
<dbReference type="GO" id="GO:0005886">
    <property type="term" value="C:plasma membrane"/>
    <property type="evidence" value="ECO:0007669"/>
    <property type="project" value="UniProtKB-SubCell"/>
</dbReference>
<comment type="similarity">
    <text evidence="10">Belongs to the glycosyltransferase 28 family. MurG subfamily.</text>
</comment>
<dbReference type="InterPro" id="IPR007235">
    <property type="entry name" value="Glyco_trans_28_C"/>
</dbReference>
<dbReference type="SUPFAM" id="SSF53756">
    <property type="entry name" value="UDP-Glycosyltransferase/glycogen phosphorylase"/>
    <property type="match status" value="1"/>
</dbReference>
<feature type="binding site" evidence="10">
    <location>
        <begin position="10"/>
        <end position="12"/>
    </location>
    <ligand>
        <name>UDP-N-acetyl-alpha-D-glucosamine</name>
        <dbReference type="ChEBI" id="CHEBI:57705"/>
    </ligand>
</feature>
<organism evidence="13 14">
    <name type="scientific">Motilibacter rhizosphaerae</name>
    <dbReference type="NCBI Taxonomy" id="598652"/>
    <lineage>
        <taxon>Bacteria</taxon>
        <taxon>Bacillati</taxon>
        <taxon>Actinomycetota</taxon>
        <taxon>Actinomycetes</taxon>
        <taxon>Motilibacterales</taxon>
        <taxon>Motilibacteraceae</taxon>
        <taxon>Motilibacter</taxon>
    </lineage>
</organism>
<dbReference type="GO" id="GO:0051301">
    <property type="term" value="P:cell division"/>
    <property type="evidence" value="ECO:0007669"/>
    <property type="project" value="UniProtKB-KW"/>
</dbReference>
<evidence type="ECO:0000256" key="3">
    <source>
        <dbReference type="ARBA" id="ARBA00022676"/>
    </source>
</evidence>
<name>A0A4Q7NHJ4_9ACTN</name>
<comment type="caution">
    <text evidence="10">Lacks conserved residue(s) required for the propagation of feature annotation.</text>
</comment>
<comment type="subcellular location">
    <subcellularLocation>
        <location evidence="10">Cell membrane</location>
        <topology evidence="10">Peripheral membrane protein</topology>
        <orientation evidence="10">Cytoplasmic side</orientation>
    </subcellularLocation>
</comment>
<feature type="domain" description="Glycosyltransferase family 28 N-terminal" evidence="11">
    <location>
        <begin position="3"/>
        <end position="141"/>
    </location>
</feature>
<dbReference type="OrthoDB" id="9808936at2"/>
<evidence type="ECO:0000259" key="12">
    <source>
        <dbReference type="Pfam" id="PF04101"/>
    </source>
</evidence>
<dbReference type="GO" id="GO:0050511">
    <property type="term" value="F:undecaprenyldiphospho-muramoylpentapeptide beta-N-acetylglucosaminyltransferase activity"/>
    <property type="evidence" value="ECO:0007669"/>
    <property type="project" value="UniProtKB-UniRule"/>
</dbReference>
<feature type="domain" description="Glycosyl transferase family 28 C-terminal" evidence="12">
    <location>
        <begin position="189"/>
        <end position="345"/>
    </location>
</feature>
<dbReference type="Pfam" id="PF03033">
    <property type="entry name" value="Glyco_transf_28"/>
    <property type="match status" value="1"/>
</dbReference>
<dbReference type="Gene3D" id="3.40.50.2000">
    <property type="entry name" value="Glycogen Phosphorylase B"/>
    <property type="match status" value="2"/>
</dbReference>
<comment type="pathway">
    <text evidence="10">Cell wall biogenesis; peptidoglycan biosynthesis.</text>
</comment>
<evidence type="ECO:0000259" key="11">
    <source>
        <dbReference type="Pfam" id="PF03033"/>
    </source>
</evidence>
<proteinExistence type="inferred from homology"/>
<evidence type="ECO:0000256" key="7">
    <source>
        <dbReference type="ARBA" id="ARBA00023136"/>
    </source>
</evidence>
<evidence type="ECO:0000256" key="4">
    <source>
        <dbReference type="ARBA" id="ARBA00022679"/>
    </source>
</evidence>
<dbReference type="RefSeq" id="WP_130494030.1">
    <property type="nucleotide sequence ID" value="NZ_SGXD01000004.1"/>
</dbReference>
<feature type="binding site" evidence="10">
    <location>
        <position position="124"/>
    </location>
    <ligand>
        <name>UDP-N-acetyl-alpha-D-glucosamine</name>
        <dbReference type="ChEBI" id="CHEBI:57705"/>
    </ligand>
</feature>
<keyword evidence="14" id="KW-1185">Reference proteome</keyword>
<evidence type="ECO:0000256" key="5">
    <source>
        <dbReference type="ARBA" id="ARBA00022960"/>
    </source>
</evidence>
<dbReference type="Pfam" id="PF04101">
    <property type="entry name" value="Glyco_tran_28_C"/>
    <property type="match status" value="1"/>
</dbReference>
<feature type="binding site" evidence="10">
    <location>
        <position position="195"/>
    </location>
    <ligand>
        <name>UDP-N-acetyl-alpha-D-glucosamine</name>
        <dbReference type="ChEBI" id="CHEBI:57705"/>
    </ligand>
</feature>
<gene>
    <name evidence="10" type="primary">murG</name>
    <name evidence="13" type="ORF">EV189_3313</name>
</gene>
<dbReference type="EC" id="2.4.1.227" evidence="10"/>
<comment type="catalytic activity">
    <reaction evidence="10">
        <text>di-trans,octa-cis-undecaprenyl diphospho-N-acetyl-alpha-D-muramoyl-L-alanyl-D-glutamyl-meso-2,6-diaminopimeloyl-D-alanyl-D-alanine + UDP-N-acetyl-alpha-D-glucosamine = di-trans,octa-cis-undecaprenyl diphospho-[N-acetyl-alpha-D-glucosaminyl-(1-&gt;4)]-N-acetyl-alpha-D-muramoyl-L-alanyl-D-glutamyl-meso-2,6-diaminopimeloyl-D-alanyl-D-alanine + UDP + H(+)</text>
        <dbReference type="Rhea" id="RHEA:31227"/>
        <dbReference type="ChEBI" id="CHEBI:15378"/>
        <dbReference type="ChEBI" id="CHEBI:57705"/>
        <dbReference type="ChEBI" id="CHEBI:58223"/>
        <dbReference type="ChEBI" id="CHEBI:61387"/>
        <dbReference type="ChEBI" id="CHEBI:61388"/>
        <dbReference type="EC" id="2.4.1.227"/>
    </reaction>
</comment>
<sequence>MHVVLAGGGTAGHVEPALALADALRRRDPSIGITALGTPRGLEARLVPDRGYELRMIPPVPVPRRPTPQLLALPLRVRSAVAETAAVLRDVDADVVVGFGGYVAAPAYLAARRTGARVVVHEANVRPGLANRLGARMADAVGSAWPDSTLPHAEYVGMPLRRSISTLDRAAARQPARAELGLDPDAPCLLVFGGSQGARTLNRAASGAARALLDAGVQVLHAVGRGGAVDVPDDPRYAVREYLDRMDLAYAAADLVLCRSGAMTCSELAAVGLPAAYVPFPHGNGEQRLNAAPVVAAGGGLLVEDAACTPEEVERTLLPLLRDPERLGRMSAAAAAFGRRDGDDRLADLVLAAGAGRSSREDPS</sequence>
<dbReference type="EMBL" id="SGXD01000004">
    <property type="protein sequence ID" value="RZS82916.1"/>
    <property type="molecule type" value="Genomic_DNA"/>
</dbReference>
<dbReference type="InterPro" id="IPR006009">
    <property type="entry name" value="GlcNAc_MurG"/>
</dbReference>
<dbReference type="InterPro" id="IPR004276">
    <property type="entry name" value="GlycoTrans_28_N"/>
</dbReference>
<reference evidence="13 14" key="1">
    <citation type="submission" date="2019-02" db="EMBL/GenBank/DDBJ databases">
        <title>Genomic Encyclopedia of Type Strains, Phase IV (KMG-IV): sequencing the most valuable type-strain genomes for metagenomic binning, comparative biology and taxonomic classification.</title>
        <authorList>
            <person name="Goeker M."/>
        </authorList>
    </citation>
    <scope>NUCLEOTIDE SEQUENCE [LARGE SCALE GENOMIC DNA]</scope>
    <source>
        <strain evidence="13 14">DSM 45622</strain>
    </source>
</reference>
<protein>
    <recommendedName>
        <fullName evidence="10">UDP-N-acetylglucosamine--N-acetylmuramyl-(pentapeptide) pyrophosphoryl-undecaprenol N-acetylglucosamine transferase</fullName>
        <ecNumber evidence="10">2.4.1.227</ecNumber>
    </recommendedName>
    <alternativeName>
        <fullName evidence="10">Undecaprenyl-PP-MurNAc-pentapeptide-UDPGlcNAc GlcNAc transferase</fullName>
    </alternativeName>
</protein>
<dbReference type="CDD" id="cd03785">
    <property type="entry name" value="GT28_MurG"/>
    <property type="match status" value="1"/>
</dbReference>
<keyword evidence="1 10" id="KW-1003">Cell membrane</keyword>
<evidence type="ECO:0000313" key="14">
    <source>
        <dbReference type="Proteomes" id="UP000293638"/>
    </source>
</evidence>
<evidence type="ECO:0000256" key="9">
    <source>
        <dbReference type="ARBA" id="ARBA00023316"/>
    </source>
</evidence>
<keyword evidence="2 10" id="KW-0132">Cell division</keyword>
<evidence type="ECO:0000313" key="13">
    <source>
        <dbReference type="EMBL" id="RZS82916.1"/>
    </source>
</evidence>
<evidence type="ECO:0000256" key="8">
    <source>
        <dbReference type="ARBA" id="ARBA00023306"/>
    </source>
</evidence>
<keyword evidence="9 10" id="KW-0961">Cell wall biogenesis/degradation</keyword>
<dbReference type="NCBIfam" id="TIGR01133">
    <property type="entry name" value="murG"/>
    <property type="match status" value="1"/>
</dbReference>
<evidence type="ECO:0000256" key="10">
    <source>
        <dbReference type="HAMAP-Rule" id="MF_00033"/>
    </source>
</evidence>
<dbReference type="HAMAP" id="MF_00033">
    <property type="entry name" value="MurG"/>
    <property type="match status" value="1"/>
</dbReference>
<feature type="binding site" evidence="10">
    <location>
        <position position="161"/>
    </location>
    <ligand>
        <name>UDP-N-acetyl-alpha-D-glucosamine</name>
        <dbReference type="ChEBI" id="CHEBI:57705"/>
    </ligand>
</feature>
<keyword evidence="3 10" id="KW-0328">Glycosyltransferase</keyword>
<dbReference type="GO" id="GO:0009252">
    <property type="term" value="P:peptidoglycan biosynthetic process"/>
    <property type="evidence" value="ECO:0007669"/>
    <property type="project" value="UniProtKB-UniRule"/>
</dbReference>
<keyword evidence="5 10" id="KW-0133">Cell shape</keyword>
<feature type="binding site" evidence="10">
    <location>
        <position position="287"/>
    </location>
    <ligand>
        <name>UDP-N-acetyl-alpha-D-glucosamine</name>
        <dbReference type="ChEBI" id="CHEBI:57705"/>
    </ligand>
</feature>
<dbReference type="GO" id="GO:0008360">
    <property type="term" value="P:regulation of cell shape"/>
    <property type="evidence" value="ECO:0007669"/>
    <property type="project" value="UniProtKB-KW"/>
</dbReference>
<dbReference type="UniPathway" id="UPA00219"/>
<keyword evidence="8 10" id="KW-0131">Cell cycle</keyword>
<dbReference type="GO" id="GO:0071555">
    <property type="term" value="P:cell wall organization"/>
    <property type="evidence" value="ECO:0007669"/>
    <property type="project" value="UniProtKB-KW"/>
</dbReference>
<dbReference type="GO" id="GO:0051991">
    <property type="term" value="F:UDP-N-acetyl-D-glucosamine:N-acetylmuramoyl-L-alanyl-D-glutamyl-meso-2,6-diaminopimelyl-D-alanyl-D-alanine-diphosphoundecaprenol 4-beta-N-acetylglucosaminlytransferase activity"/>
    <property type="evidence" value="ECO:0007669"/>
    <property type="project" value="RHEA"/>
</dbReference>
<dbReference type="PANTHER" id="PTHR21015:SF22">
    <property type="entry name" value="GLYCOSYLTRANSFERASE"/>
    <property type="match status" value="1"/>
</dbReference>
<accession>A0A4Q7NHJ4</accession>
<evidence type="ECO:0000256" key="6">
    <source>
        <dbReference type="ARBA" id="ARBA00022984"/>
    </source>
</evidence>
<dbReference type="AlphaFoldDB" id="A0A4Q7NHJ4"/>
<keyword evidence="4 10" id="KW-0808">Transferase</keyword>
<dbReference type="PANTHER" id="PTHR21015">
    <property type="entry name" value="UDP-N-ACETYLGLUCOSAMINE--N-ACETYLMURAMYL-(PENTAPEPTIDE) PYROPHOSPHORYL-UNDECAPRENOL N-ACETYLGLUCOSAMINE TRANSFERASE 1"/>
    <property type="match status" value="1"/>
</dbReference>
<evidence type="ECO:0000256" key="1">
    <source>
        <dbReference type="ARBA" id="ARBA00022475"/>
    </source>
</evidence>
<dbReference type="Proteomes" id="UP000293638">
    <property type="component" value="Unassembled WGS sequence"/>
</dbReference>
<keyword evidence="7 10" id="KW-0472">Membrane</keyword>